<evidence type="ECO:0000313" key="2">
    <source>
        <dbReference type="Proteomes" id="UP000031036"/>
    </source>
</evidence>
<protein>
    <submittedName>
        <fullName evidence="1">Uncharacterized protein</fullName>
    </submittedName>
</protein>
<sequence length="132" mass="15761">MVLRKHIKWFFEEWTGYCSGFHFLLELSFMHNEGHFKDFFSLLYKSFWKLSASPLLLMPVCAAVRFRMTESLFRCSFSPASNANLNFALFVIVWNRNLLPWNECLNFKYLYVRLKCCLANAQFLGFFLTSFF</sequence>
<keyword evidence="2" id="KW-1185">Reference proteome</keyword>
<reference evidence="1 2" key="1">
    <citation type="submission" date="2014-11" db="EMBL/GenBank/DDBJ databases">
        <title>Genetic blueprint of the zoonotic pathogen Toxocara canis.</title>
        <authorList>
            <person name="Zhu X.-Q."/>
            <person name="Korhonen P.K."/>
            <person name="Cai H."/>
            <person name="Young N.D."/>
            <person name="Nejsum P."/>
            <person name="von Samson-Himmelstjerna G."/>
            <person name="Boag P.R."/>
            <person name="Tan P."/>
            <person name="Li Q."/>
            <person name="Min J."/>
            <person name="Yang Y."/>
            <person name="Wang X."/>
            <person name="Fang X."/>
            <person name="Hall R.S."/>
            <person name="Hofmann A."/>
            <person name="Sternberg P.W."/>
            <person name="Jex A.R."/>
            <person name="Gasser R.B."/>
        </authorList>
    </citation>
    <scope>NUCLEOTIDE SEQUENCE [LARGE SCALE GENOMIC DNA]</scope>
    <source>
        <strain evidence="1">PN_DK_2014</strain>
    </source>
</reference>
<organism evidence="1 2">
    <name type="scientific">Toxocara canis</name>
    <name type="common">Canine roundworm</name>
    <dbReference type="NCBI Taxonomy" id="6265"/>
    <lineage>
        <taxon>Eukaryota</taxon>
        <taxon>Metazoa</taxon>
        <taxon>Ecdysozoa</taxon>
        <taxon>Nematoda</taxon>
        <taxon>Chromadorea</taxon>
        <taxon>Rhabditida</taxon>
        <taxon>Spirurina</taxon>
        <taxon>Ascaridomorpha</taxon>
        <taxon>Ascaridoidea</taxon>
        <taxon>Toxocaridae</taxon>
        <taxon>Toxocara</taxon>
    </lineage>
</organism>
<gene>
    <name evidence="1" type="ORF">Tcan_01082</name>
</gene>
<name>A0A0B2V8P7_TOXCA</name>
<dbReference type="Proteomes" id="UP000031036">
    <property type="component" value="Unassembled WGS sequence"/>
</dbReference>
<dbReference type="AlphaFoldDB" id="A0A0B2V8P7"/>
<comment type="caution">
    <text evidence="1">The sequence shown here is derived from an EMBL/GenBank/DDBJ whole genome shotgun (WGS) entry which is preliminary data.</text>
</comment>
<accession>A0A0B2V8P7</accession>
<dbReference type="EMBL" id="JPKZ01002214">
    <property type="protein sequence ID" value="KHN77894.1"/>
    <property type="molecule type" value="Genomic_DNA"/>
</dbReference>
<feature type="non-terminal residue" evidence="1">
    <location>
        <position position="132"/>
    </location>
</feature>
<evidence type="ECO:0000313" key="1">
    <source>
        <dbReference type="EMBL" id="KHN77894.1"/>
    </source>
</evidence>
<proteinExistence type="predicted"/>